<dbReference type="KEGG" id="sjv:SJAV_20160"/>
<reference evidence="1" key="1">
    <citation type="submission" date="2024-03" db="EMBL/GenBank/DDBJ databases">
        <title>Complete genome sequence of Sulfurisphaera javensis strain KD-1.</title>
        <authorList>
            <person name="Sakai H."/>
            <person name="Nur N."/>
            <person name="Suwanto A."/>
            <person name="Kurosawa N."/>
        </authorList>
    </citation>
    <scope>NUCLEOTIDE SEQUENCE</scope>
    <source>
        <strain evidence="1">KD-1</strain>
    </source>
</reference>
<organism evidence="1">
    <name type="scientific">Sulfurisphaera javensis</name>
    <dbReference type="NCBI Taxonomy" id="2049879"/>
    <lineage>
        <taxon>Archaea</taxon>
        <taxon>Thermoproteota</taxon>
        <taxon>Thermoprotei</taxon>
        <taxon>Sulfolobales</taxon>
        <taxon>Sulfolobaceae</taxon>
        <taxon>Sulfurisphaera</taxon>
    </lineage>
</organism>
<dbReference type="EMBL" id="AP031322">
    <property type="protein sequence ID" value="BFH74072.1"/>
    <property type="molecule type" value="Genomic_DNA"/>
</dbReference>
<sequence>MALVLNCFRINNRPEVEVELIDPVKEISEKIKAIIDTGFSGWVLVPGSIYSRLASLELAEDNWRTYSTLSGNIKMRTAKCIIKIGDVRIMGYIESPTFGREMTLLEREVLKKLKVEIKKGEEICIEDP</sequence>
<dbReference type="GeneID" id="92354964"/>
<dbReference type="AlphaFoldDB" id="A0AAT9GT25"/>
<dbReference type="RefSeq" id="WP_369609615.1">
    <property type="nucleotide sequence ID" value="NZ_AP031322.1"/>
</dbReference>
<accession>A0AAT9GT25</accession>
<gene>
    <name evidence="1" type="ORF">SJAV_20160</name>
</gene>
<protein>
    <recommendedName>
        <fullName evidence="2">Clan AA aspartic protease</fullName>
    </recommendedName>
</protein>
<proteinExistence type="predicted"/>
<name>A0AAT9GT25_9CREN</name>
<dbReference type="InterPro" id="IPR022274">
    <property type="entry name" value="Peptidase_asp_AF0612"/>
</dbReference>
<dbReference type="NCBIfam" id="TIGR03698">
    <property type="entry name" value="clan_AA_DTGF"/>
    <property type="match status" value="1"/>
</dbReference>
<evidence type="ECO:0000313" key="1">
    <source>
        <dbReference type="EMBL" id="BFH74072.1"/>
    </source>
</evidence>
<evidence type="ECO:0008006" key="2">
    <source>
        <dbReference type="Google" id="ProtNLM"/>
    </source>
</evidence>